<sequence length="64" mass="7252">MDTFNPSLKLLGLSSAANWWCSSILCCQESLLGQCQLQLQASHEWYSSNHFFHSICPLLMVAFD</sequence>
<proteinExistence type="predicted"/>
<evidence type="ECO:0000313" key="1">
    <source>
        <dbReference type="EMBL" id="KAL0940861.1"/>
    </source>
</evidence>
<gene>
    <name evidence="1" type="ORF">CTRU02_203624</name>
</gene>
<dbReference type="Proteomes" id="UP000805649">
    <property type="component" value="Unassembled WGS sequence"/>
</dbReference>
<comment type="caution">
    <text evidence="1">The sequence shown here is derived from an EMBL/GenBank/DDBJ whole genome shotgun (WGS) entry which is preliminary data.</text>
</comment>
<organism evidence="1 2">
    <name type="scientific">Colletotrichum truncatum</name>
    <name type="common">Anthracnose fungus</name>
    <name type="synonym">Colletotrichum capsici</name>
    <dbReference type="NCBI Taxonomy" id="5467"/>
    <lineage>
        <taxon>Eukaryota</taxon>
        <taxon>Fungi</taxon>
        <taxon>Dikarya</taxon>
        <taxon>Ascomycota</taxon>
        <taxon>Pezizomycotina</taxon>
        <taxon>Sordariomycetes</taxon>
        <taxon>Hypocreomycetidae</taxon>
        <taxon>Glomerellales</taxon>
        <taxon>Glomerellaceae</taxon>
        <taxon>Colletotrichum</taxon>
        <taxon>Colletotrichum truncatum species complex</taxon>
    </lineage>
</organism>
<name>A0ACC3Z9T9_COLTU</name>
<keyword evidence="2" id="KW-1185">Reference proteome</keyword>
<accession>A0ACC3Z9T9</accession>
<evidence type="ECO:0000313" key="2">
    <source>
        <dbReference type="Proteomes" id="UP000805649"/>
    </source>
</evidence>
<protein>
    <submittedName>
        <fullName evidence="1">Uncharacterized protein</fullName>
    </submittedName>
</protein>
<dbReference type="EMBL" id="VUJX02000002">
    <property type="protein sequence ID" value="KAL0940861.1"/>
    <property type="molecule type" value="Genomic_DNA"/>
</dbReference>
<reference evidence="1 2" key="1">
    <citation type="journal article" date="2020" name="Phytopathology">
        <title>Genome Sequence Resources of Colletotrichum truncatum, C. plurivorum, C. musicola, and C. sojae: Four Species Pathogenic to Soybean (Glycine max).</title>
        <authorList>
            <person name="Rogerio F."/>
            <person name="Boufleur T.R."/>
            <person name="Ciampi-Guillardi M."/>
            <person name="Sukno S.A."/>
            <person name="Thon M.R."/>
            <person name="Massola Junior N.S."/>
            <person name="Baroncelli R."/>
        </authorList>
    </citation>
    <scope>NUCLEOTIDE SEQUENCE [LARGE SCALE GENOMIC DNA]</scope>
    <source>
        <strain evidence="1 2">CMES1059</strain>
    </source>
</reference>